<feature type="compositionally biased region" description="Polar residues" evidence="1">
    <location>
        <begin position="41"/>
        <end position="50"/>
    </location>
</feature>
<comment type="caution">
    <text evidence="2">The sequence shown here is derived from an EMBL/GenBank/DDBJ whole genome shotgun (WGS) entry which is preliminary data.</text>
</comment>
<reference evidence="2 3" key="1">
    <citation type="journal article" date="2013" name="BMC Genomics">
        <title>The miniature genome of a carnivorous plant Genlisea aurea contains a low number of genes and short non-coding sequences.</title>
        <authorList>
            <person name="Leushkin E.V."/>
            <person name="Sutormin R.A."/>
            <person name="Nabieva E.R."/>
            <person name="Penin A.A."/>
            <person name="Kondrashov A.S."/>
            <person name="Logacheva M.D."/>
        </authorList>
    </citation>
    <scope>NUCLEOTIDE SEQUENCE [LARGE SCALE GENOMIC DNA]</scope>
</reference>
<protein>
    <submittedName>
        <fullName evidence="2">Uncharacterized protein</fullName>
    </submittedName>
</protein>
<feature type="region of interest" description="Disordered" evidence="1">
    <location>
        <begin position="35"/>
        <end position="59"/>
    </location>
</feature>
<gene>
    <name evidence="2" type="ORF">M569_16929</name>
</gene>
<name>S8D5K0_9LAMI</name>
<sequence length="59" mass="6596">MHRNLLTFWSQKSLVSPLKNANSLVNRQGITFTLPGESQKIRTPQGLSSESPRDFLGNP</sequence>
<dbReference type="EMBL" id="AUSU01009739">
    <property type="protein sequence ID" value="EPS57888.1"/>
    <property type="molecule type" value="Genomic_DNA"/>
</dbReference>
<proteinExistence type="predicted"/>
<evidence type="ECO:0000313" key="3">
    <source>
        <dbReference type="Proteomes" id="UP000015453"/>
    </source>
</evidence>
<keyword evidence="3" id="KW-1185">Reference proteome</keyword>
<evidence type="ECO:0000256" key="1">
    <source>
        <dbReference type="SAM" id="MobiDB-lite"/>
    </source>
</evidence>
<organism evidence="2 3">
    <name type="scientific">Genlisea aurea</name>
    <dbReference type="NCBI Taxonomy" id="192259"/>
    <lineage>
        <taxon>Eukaryota</taxon>
        <taxon>Viridiplantae</taxon>
        <taxon>Streptophyta</taxon>
        <taxon>Embryophyta</taxon>
        <taxon>Tracheophyta</taxon>
        <taxon>Spermatophyta</taxon>
        <taxon>Magnoliopsida</taxon>
        <taxon>eudicotyledons</taxon>
        <taxon>Gunneridae</taxon>
        <taxon>Pentapetalae</taxon>
        <taxon>asterids</taxon>
        <taxon>lamiids</taxon>
        <taxon>Lamiales</taxon>
        <taxon>Lentibulariaceae</taxon>
        <taxon>Genlisea</taxon>
    </lineage>
</organism>
<accession>S8D5K0</accession>
<evidence type="ECO:0000313" key="2">
    <source>
        <dbReference type="EMBL" id="EPS57888.1"/>
    </source>
</evidence>
<dbReference type="AlphaFoldDB" id="S8D5K0"/>
<dbReference type="Proteomes" id="UP000015453">
    <property type="component" value="Unassembled WGS sequence"/>
</dbReference>